<organism evidence="1 2">
    <name type="scientific">Hyalomma asiaticum</name>
    <name type="common">Tick</name>
    <dbReference type="NCBI Taxonomy" id="266040"/>
    <lineage>
        <taxon>Eukaryota</taxon>
        <taxon>Metazoa</taxon>
        <taxon>Ecdysozoa</taxon>
        <taxon>Arthropoda</taxon>
        <taxon>Chelicerata</taxon>
        <taxon>Arachnida</taxon>
        <taxon>Acari</taxon>
        <taxon>Parasitiformes</taxon>
        <taxon>Ixodida</taxon>
        <taxon>Ixodoidea</taxon>
        <taxon>Ixodidae</taxon>
        <taxon>Hyalomminae</taxon>
        <taxon>Hyalomma</taxon>
    </lineage>
</organism>
<comment type="caution">
    <text evidence="1">The sequence shown here is derived from an EMBL/GenBank/DDBJ whole genome shotgun (WGS) entry which is preliminary data.</text>
</comment>
<name>A0ACB7RV19_HYAAI</name>
<evidence type="ECO:0000313" key="1">
    <source>
        <dbReference type="EMBL" id="KAH6925233.1"/>
    </source>
</evidence>
<dbReference type="Proteomes" id="UP000821845">
    <property type="component" value="Chromosome 7"/>
</dbReference>
<proteinExistence type="predicted"/>
<gene>
    <name evidence="1" type="ORF">HPB50_002443</name>
</gene>
<sequence>MARPKPPLNIPKYKGTPEDVPIDKWLQIFDMKASEASWTHRERVSHFSEYIEGETFKWYLTEIFSNVETWDDIKRAMQNCFATTDGDAFRLFIHYRLKGGQTIKECYEEKKRLGSLADLKECHIISGLTDGVPPDVELALAGLSFQTSSEWLATAQRVETSLRRVRGVSFAHNVNPAYVTTAVCMVQVAVVVLKEKEKMIVKSSDTAGSPGILEPEVKQVLCENARMLCGGFAISDIAAASIIADSSRDTGARIVLYQPQKSAPRPTSP</sequence>
<evidence type="ECO:0000313" key="2">
    <source>
        <dbReference type="Proteomes" id="UP000821845"/>
    </source>
</evidence>
<protein>
    <submittedName>
        <fullName evidence="1">Uncharacterized protein</fullName>
    </submittedName>
</protein>
<keyword evidence="2" id="KW-1185">Reference proteome</keyword>
<accession>A0ACB7RV19</accession>
<dbReference type="EMBL" id="CM023487">
    <property type="protein sequence ID" value="KAH6925233.1"/>
    <property type="molecule type" value="Genomic_DNA"/>
</dbReference>
<reference evidence="1" key="1">
    <citation type="submission" date="2020-05" db="EMBL/GenBank/DDBJ databases">
        <title>Large-scale comparative analyses of tick genomes elucidate their genetic diversity and vector capacities.</title>
        <authorList>
            <person name="Jia N."/>
            <person name="Wang J."/>
            <person name="Shi W."/>
            <person name="Du L."/>
            <person name="Sun Y."/>
            <person name="Zhan W."/>
            <person name="Jiang J."/>
            <person name="Wang Q."/>
            <person name="Zhang B."/>
            <person name="Ji P."/>
            <person name="Sakyi L.B."/>
            <person name="Cui X."/>
            <person name="Yuan T."/>
            <person name="Jiang B."/>
            <person name="Yang W."/>
            <person name="Lam T.T.-Y."/>
            <person name="Chang Q."/>
            <person name="Ding S."/>
            <person name="Wang X."/>
            <person name="Zhu J."/>
            <person name="Ruan X."/>
            <person name="Zhao L."/>
            <person name="Wei J."/>
            <person name="Que T."/>
            <person name="Du C."/>
            <person name="Cheng J."/>
            <person name="Dai P."/>
            <person name="Han X."/>
            <person name="Huang E."/>
            <person name="Gao Y."/>
            <person name="Liu J."/>
            <person name="Shao H."/>
            <person name="Ye R."/>
            <person name="Li L."/>
            <person name="Wei W."/>
            <person name="Wang X."/>
            <person name="Wang C."/>
            <person name="Yang T."/>
            <person name="Huo Q."/>
            <person name="Li W."/>
            <person name="Guo W."/>
            <person name="Chen H."/>
            <person name="Zhou L."/>
            <person name="Ni X."/>
            <person name="Tian J."/>
            <person name="Zhou Y."/>
            <person name="Sheng Y."/>
            <person name="Liu T."/>
            <person name="Pan Y."/>
            <person name="Xia L."/>
            <person name="Li J."/>
            <person name="Zhao F."/>
            <person name="Cao W."/>
        </authorList>
    </citation>
    <scope>NUCLEOTIDE SEQUENCE</scope>
    <source>
        <strain evidence="1">Hyas-2018</strain>
    </source>
</reference>